<keyword evidence="3" id="KW-1185">Reference proteome</keyword>
<dbReference type="Proteomes" id="UP001597273">
    <property type="component" value="Unassembled WGS sequence"/>
</dbReference>
<sequence>MNLFFFMLVSAFLGLLLLAVGPTFGSFFAFVILASCLFRGLYLLNKINDKLSRISNRVDHVPQAVKENEGKAMSGKYISQEQHDGQ</sequence>
<reference evidence="3" key="1">
    <citation type="journal article" date="2019" name="Int. J. Syst. Evol. Microbiol.">
        <title>The Global Catalogue of Microorganisms (GCM) 10K type strain sequencing project: providing services to taxonomists for standard genome sequencing and annotation.</title>
        <authorList>
            <consortium name="The Broad Institute Genomics Platform"/>
            <consortium name="The Broad Institute Genome Sequencing Center for Infectious Disease"/>
            <person name="Wu L."/>
            <person name="Ma J."/>
        </authorList>
    </citation>
    <scope>NUCLEOTIDE SEQUENCE [LARGE SCALE GENOMIC DNA]</scope>
    <source>
        <strain evidence="3">CGMCC 1.15475</strain>
    </source>
</reference>
<dbReference type="EMBL" id="JBHUFW010000011">
    <property type="protein sequence ID" value="MFD1863841.1"/>
    <property type="molecule type" value="Genomic_DNA"/>
</dbReference>
<protein>
    <submittedName>
        <fullName evidence="2">Uncharacterized protein</fullName>
    </submittedName>
</protein>
<evidence type="ECO:0000256" key="1">
    <source>
        <dbReference type="SAM" id="MobiDB-lite"/>
    </source>
</evidence>
<name>A0ABW4QJR8_9BACL</name>
<evidence type="ECO:0000313" key="2">
    <source>
        <dbReference type="EMBL" id="MFD1863841.1"/>
    </source>
</evidence>
<feature type="region of interest" description="Disordered" evidence="1">
    <location>
        <begin position="65"/>
        <end position="86"/>
    </location>
</feature>
<accession>A0ABW4QJR8</accession>
<evidence type="ECO:0000313" key="3">
    <source>
        <dbReference type="Proteomes" id="UP001597273"/>
    </source>
</evidence>
<organism evidence="2 3">
    <name type="scientific">Planococcus chinensis</name>
    <dbReference type="NCBI Taxonomy" id="272917"/>
    <lineage>
        <taxon>Bacteria</taxon>
        <taxon>Bacillati</taxon>
        <taxon>Bacillota</taxon>
        <taxon>Bacilli</taxon>
        <taxon>Bacillales</taxon>
        <taxon>Caryophanaceae</taxon>
        <taxon>Planococcus</taxon>
    </lineage>
</organism>
<proteinExistence type="predicted"/>
<dbReference type="RefSeq" id="WP_204890248.1">
    <property type="nucleotide sequence ID" value="NZ_JBHUFW010000011.1"/>
</dbReference>
<comment type="caution">
    <text evidence="2">The sequence shown here is derived from an EMBL/GenBank/DDBJ whole genome shotgun (WGS) entry which is preliminary data.</text>
</comment>
<gene>
    <name evidence="2" type="ORF">ACFSDB_13105</name>
</gene>